<feature type="transmembrane region" description="Helical" evidence="10">
    <location>
        <begin position="7"/>
        <end position="23"/>
    </location>
</feature>
<dbReference type="Proteomes" id="UP000177947">
    <property type="component" value="Unassembled WGS sequence"/>
</dbReference>
<comment type="caution">
    <text evidence="12">The sequence shown here is derived from an EMBL/GenBank/DDBJ whole genome shotgun (WGS) entry which is preliminary data.</text>
</comment>
<dbReference type="CDD" id="cd20070">
    <property type="entry name" value="5TM_YidC_Alb3"/>
    <property type="match status" value="1"/>
</dbReference>
<gene>
    <name evidence="12" type="ORF">A2907_01020</name>
</gene>
<dbReference type="GO" id="GO:0032977">
    <property type="term" value="F:membrane insertase activity"/>
    <property type="evidence" value="ECO:0007669"/>
    <property type="project" value="InterPro"/>
</dbReference>
<name>A0A1F5C836_9BACT</name>
<dbReference type="GO" id="GO:0051205">
    <property type="term" value="P:protein insertion into membrane"/>
    <property type="evidence" value="ECO:0007669"/>
    <property type="project" value="TreeGrafter"/>
</dbReference>
<evidence type="ECO:0000313" key="13">
    <source>
        <dbReference type="Proteomes" id="UP000177947"/>
    </source>
</evidence>
<evidence type="ECO:0000256" key="1">
    <source>
        <dbReference type="ARBA" id="ARBA00004651"/>
    </source>
</evidence>
<comment type="similarity">
    <text evidence="9">Belongs to the OXA1/ALB3/YidC family.</text>
</comment>
<keyword evidence="4 9" id="KW-0812">Transmembrane</keyword>
<feature type="transmembrane region" description="Helical" evidence="10">
    <location>
        <begin position="96"/>
        <end position="117"/>
    </location>
</feature>
<evidence type="ECO:0000256" key="7">
    <source>
        <dbReference type="ARBA" id="ARBA00023136"/>
    </source>
</evidence>
<dbReference type="PANTHER" id="PTHR12428:SF65">
    <property type="entry name" value="CYTOCHROME C OXIDASE ASSEMBLY PROTEIN COX18, MITOCHONDRIAL"/>
    <property type="match status" value="1"/>
</dbReference>
<dbReference type="GO" id="GO:0005886">
    <property type="term" value="C:plasma membrane"/>
    <property type="evidence" value="ECO:0007669"/>
    <property type="project" value="UniProtKB-SubCell"/>
</dbReference>
<sequence length="237" mass="27434">MISFFKIIFYYPLLNLLVFFYNFTGSFGLSIIALTIFVRAILFYFSKNAVISQKKMAELQPELKKVQEKYKDNKTEQTKAVMEFYKTNKFNPFSSFLPILIQAPILISLYYVFLKGINSVSAQDLYVFITWPQNIDFYFLGFFDLAHPSKILALLAGASQFLQSKYTMNIQKSATNGEFSSIMNYQMMYFFPVLTFLIGLSLPAGLALYWIVGALFSVIQQLIIEKYYINKKTNIIV</sequence>
<dbReference type="AlphaFoldDB" id="A0A1F5C836"/>
<evidence type="ECO:0000256" key="4">
    <source>
        <dbReference type="ARBA" id="ARBA00022692"/>
    </source>
</evidence>
<dbReference type="InterPro" id="IPR001708">
    <property type="entry name" value="YidC/ALB3/OXA1/COX18"/>
</dbReference>
<dbReference type="GO" id="GO:0015031">
    <property type="term" value="P:protein transport"/>
    <property type="evidence" value="ECO:0007669"/>
    <property type="project" value="UniProtKB-KW"/>
</dbReference>
<keyword evidence="6 10" id="KW-1133">Transmembrane helix</keyword>
<feature type="transmembrane region" description="Helical" evidence="10">
    <location>
        <begin position="29"/>
        <end position="46"/>
    </location>
</feature>
<keyword evidence="2" id="KW-0813">Transport</keyword>
<dbReference type="Pfam" id="PF02096">
    <property type="entry name" value="60KD_IMP"/>
    <property type="match status" value="1"/>
</dbReference>
<dbReference type="InterPro" id="IPR047196">
    <property type="entry name" value="YidC_ALB_C"/>
</dbReference>
<feature type="domain" description="Membrane insertase YidC/Oxa/ALB C-terminal" evidence="11">
    <location>
        <begin position="27"/>
        <end position="226"/>
    </location>
</feature>
<accession>A0A1F5C836</accession>
<evidence type="ECO:0000256" key="5">
    <source>
        <dbReference type="ARBA" id="ARBA00022927"/>
    </source>
</evidence>
<dbReference type="PANTHER" id="PTHR12428">
    <property type="entry name" value="OXA1"/>
    <property type="match status" value="1"/>
</dbReference>
<evidence type="ECO:0000313" key="12">
    <source>
        <dbReference type="EMBL" id="OGD39031.1"/>
    </source>
</evidence>
<evidence type="ECO:0000256" key="10">
    <source>
        <dbReference type="SAM" id="Phobius"/>
    </source>
</evidence>
<evidence type="ECO:0000256" key="2">
    <source>
        <dbReference type="ARBA" id="ARBA00022448"/>
    </source>
</evidence>
<proteinExistence type="inferred from homology"/>
<dbReference type="NCBIfam" id="TIGR03592">
    <property type="entry name" value="yidC_oxa1_cterm"/>
    <property type="match status" value="1"/>
</dbReference>
<keyword evidence="7 10" id="KW-0472">Membrane</keyword>
<keyword evidence="3" id="KW-1003">Cell membrane</keyword>
<dbReference type="EMBL" id="MEYQ01000019">
    <property type="protein sequence ID" value="OGD39031.1"/>
    <property type="molecule type" value="Genomic_DNA"/>
</dbReference>
<protein>
    <recommendedName>
        <fullName evidence="11">Membrane insertase YidC/Oxa/ALB C-terminal domain-containing protein</fullName>
    </recommendedName>
</protein>
<evidence type="ECO:0000256" key="6">
    <source>
        <dbReference type="ARBA" id="ARBA00022989"/>
    </source>
</evidence>
<evidence type="ECO:0000256" key="3">
    <source>
        <dbReference type="ARBA" id="ARBA00022475"/>
    </source>
</evidence>
<keyword evidence="5" id="KW-0653">Protein transport</keyword>
<feature type="transmembrane region" description="Helical" evidence="10">
    <location>
        <begin position="206"/>
        <end position="224"/>
    </location>
</feature>
<evidence type="ECO:0000256" key="8">
    <source>
        <dbReference type="ARBA" id="ARBA00023186"/>
    </source>
</evidence>
<organism evidence="12 13">
    <name type="scientific">Candidatus Azambacteria bacterium RIFCSPLOWO2_01_FULL_37_9</name>
    <dbReference type="NCBI Taxonomy" id="1797297"/>
    <lineage>
        <taxon>Bacteria</taxon>
        <taxon>Candidatus Azamiibacteriota</taxon>
    </lineage>
</organism>
<dbReference type="PRINTS" id="PR01900">
    <property type="entry name" value="YIDCPROTEIN"/>
</dbReference>
<comment type="subcellular location">
    <subcellularLocation>
        <location evidence="1">Cell membrane</location>
        <topology evidence="1">Multi-pass membrane protein</topology>
    </subcellularLocation>
    <subcellularLocation>
        <location evidence="9">Membrane</location>
        <topology evidence="9">Multi-pass membrane protein</topology>
    </subcellularLocation>
</comment>
<evidence type="ECO:0000259" key="11">
    <source>
        <dbReference type="Pfam" id="PF02096"/>
    </source>
</evidence>
<reference evidence="12 13" key="1">
    <citation type="journal article" date="2016" name="Nat. Commun.">
        <title>Thousands of microbial genomes shed light on interconnected biogeochemical processes in an aquifer system.</title>
        <authorList>
            <person name="Anantharaman K."/>
            <person name="Brown C.T."/>
            <person name="Hug L.A."/>
            <person name="Sharon I."/>
            <person name="Castelle C.J."/>
            <person name="Probst A.J."/>
            <person name="Thomas B.C."/>
            <person name="Singh A."/>
            <person name="Wilkins M.J."/>
            <person name="Karaoz U."/>
            <person name="Brodie E.L."/>
            <person name="Williams K.H."/>
            <person name="Hubbard S.S."/>
            <person name="Banfield J.F."/>
        </authorList>
    </citation>
    <scope>NUCLEOTIDE SEQUENCE [LARGE SCALE GENOMIC DNA]</scope>
</reference>
<keyword evidence="8" id="KW-0143">Chaperone</keyword>
<dbReference type="InterPro" id="IPR028055">
    <property type="entry name" value="YidC/Oxa/ALB_C"/>
</dbReference>
<evidence type="ECO:0000256" key="9">
    <source>
        <dbReference type="RuleBase" id="RU003945"/>
    </source>
</evidence>